<dbReference type="EMBL" id="AAKL01000014">
    <property type="protein sequence ID" value="EAP73456.1"/>
    <property type="molecule type" value="Genomic_DNA"/>
</dbReference>
<dbReference type="CDD" id="cd04301">
    <property type="entry name" value="NAT_SF"/>
    <property type="match status" value="1"/>
</dbReference>
<dbReference type="AlphaFoldDB" id="A0AB33VEW3"/>
<name>A0AB33VEW3_RALSU</name>
<dbReference type="Gene3D" id="3.40.630.30">
    <property type="match status" value="1"/>
</dbReference>
<organism evidence="3 4">
    <name type="scientific">Ralstonia solanacearum (strain UW551)</name>
    <dbReference type="NCBI Taxonomy" id="342110"/>
    <lineage>
        <taxon>Bacteria</taxon>
        <taxon>Pseudomonadati</taxon>
        <taxon>Pseudomonadota</taxon>
        <taxon>Betaproteobacteria</taxon>
        <taxon>Burkholderiales</taxon>
        <taxon>Burkholderiaceae</taxon>
        <taxon>Ralstonia</taxon>
        <taxon>Ralstonia solanacearum species complex</taxon>
    </lineage>
</organism>
<feature type="compositionally biased region" description="Basic residues" evidence="1">
    <location>
        <begin position="1"/>
        <end position="13"/>
    </location>
</feature>
<accession>A0AB33VEW3</accession>
<evidence type="ECO:0000259" key="2">
    <source>
        <dbReference type="PROSITE" id="PS51186"/>
    </source>
</evidence>
<feature type="domain" description="N-acetyltransferase" evidence="2">
    <location>
        <begin position="143"/>
        <end position="303"/>
    </location>
</feature>
<dbReference type="PROSITE" id="PS51186">
    <property type="entry name" value="GNAT"/>
    <property type="match status" value="1"/>
</dbReference>
<proteinExistence type="predicted"/>
<dbReference type="EC" id="6.2.1.14" evidence="3"/>
<sequence>MRHQRLQPRRQDRRRTADPAQELVEPNHARECLAQHEQRPFLADERHRPADGARRLHRCHQLGSGRNGERFRCLHTEKHSPKLTLFAKVRVSANLDSIPKASWRSRRFGHTNHRVRRPRMLYTIHRYPAQWIDRWTMRDGTVATVRPILPQDAPLEAALVEGLSSESRYARFLVGGGRLSDETLAAYTQIDYVNHLALVVSVADADGRGERLIADGRFVLQDGVAEFALLVADDWQGKGVGRRLFAMLIRAARATGAREVFGEVLSMNRRMIVLARDAGFQVASVPGDATVCTVHLPLAEQRAPAAVAIPFPFAAVAG</sequence>
<comment type="caution">
    <text evidence="3">The sequence shown here is derived from an EMBL/GenBank/DDBJ whole genome shotgun (WGS) entry which is preliminary data.</text>
</comment>
<evidence type="ECO:0000313" key="3">
    <source>
        <dbReference type="EMBL" id="EAP73456.1"/>
    </source>
</evidence>
<dbReference type="Pfam" id="PF00583">
    <property type="entry name" value="Acetyltransf_1"/>
    <property type="match status" value="1"/>
</dbReference>
<dbReference type="InterPro" id="IPR016181">
    <property type="entry name" value="Acyl_CoA_acyltransferase"/>
</dbReference>
<reference evidence="3 4" key="1">
    <citation type="journal article" date="2006" name="Mol. Plant Microbe Interact.">
        <title>Identification of open reading frames unique to a select agent: Ralstonia solanacearum race 3 biovar 2.</title>
        <authorList>
            <person name="Gabriel D.W."/>
            <person name="Allen C."/>
            <person name="Schell M."/>
            <person name="Denny T.P."/>
            <person name="Greenberg J.T."/>
            <person name="Duan Y.P."/>
            <person name="Flores-Cruz Z."/>
            <person name="Huang Q."/>
            <person name="Clifford J.M."/>
            <person name="Presting G."/>
            <person name="Gonzalez E.T."/>
            <person name="Reddy J."/>
            <person name="Elphinstone J."/>
            <person name="Swanson J."/>
            <person name="Yao J."/>
            <person name="Mulholland V."/>
            <person name="Liu L."/>
            <person name="Farmerie W."/>
            <person name="Patnaikuni M."/>
            <person name="Balogh B."/>
            <person name="Norman D."/>
            <person name="Alvarez A."/>
            <person name="Castillo J.A."/>
            <person name="Jones J."/>
            <person name="Saddler G."/>
            <person name="Walunas T."/>
            <person name="Zhukov A."/>
            <person name="Mikhailova N."/>
        </authorList>
    </citation>
    <scope>NUCLEOTIDE SEQUENCE [LARGE SCALE GENOMIC DNA]</scope>
    <source>
        <strain evidence="3 4">UW551</strain>
    </source>
</reference>
<dbReference type="Proteomes" id="UP000005933">
    <property type="component" value="Unassembled WGS sequence"/>
</dbReference>
<gene>
    <name evidence="3" type="ORF">RRSL_03422</name>
</gene>
<keyword evidence="3" id="KW-0436">Ligase</keyword>
<evidence type="ECO:0000256" key="1">
    <source>
        <dbReference type="SAM" id="MobiDB-lite"/>
    </source>
</evidence>
<dbReference type="GO" id="GO:0016747">
    <property type="term" value="F:acyltransferase activity, transferring groups other than amino-acyl groups"/>
    <property type="evidence" value="ECO:0007669"/>
    <property type="project" value="InterPro"/>
</dbReference>
<feature type="compositionally biased region" description="Basic and acidic residues" evidence="1">
    <location>
        <begin position="25"/>
        <end position="47"/>
    </location>
</feature>
<evidence type="ECO:0000313" key="4">
    <source>
        <dbReference type="Proteomes" id="UP000005933"/>
    </source>
</evidence>
<dbReference type="InterPro" id="IPR000182">
    <property type="entry name" value="GNAT_dom"/>
</dbReference>
<dbReference type="GO" id="GO:0042410">
    <property type="term" value="F:6-carboxyhexanoate-CoA ligase activity"/>
    <property type="evidence" value="ECO:0007669"/>
    <property type="project" value="UniProtKB-EC"/>
</dbReference>
<dbReference type="SUPFAM" id="SSF55729">
    <property type="entry name" value="Acyl-CoA N-acyltransferases (Nat)"/>
    <property type="match status" value="1"/>
</dbReference>
<protein>
    <submittedName>
        <fullName evidence="3">6-carboxyhexanoate--CoA ligase</fullName>
        <ecNumber evidence="3">6.2.1.14</ecNumber>
    </submittedName>
</protein>
<feature type="region of interest" description="Disordered" evidence="1">
    <location>
        <begin position="1"/>
        <end position="47"/>
    </location>
</feature>